<protein>
    <submittedName>
        <fullName evidence="1">Uncharacterized protein</fullName>
    </submittedName>
</protein>
<evidence type="ECO:0000313" key="1">
    <source>
        <dbReference type="EMBL" id="KAI1607931.1"/>
    </source>
</evidence>
<gene>
    <name evidence="1" type="ORF">EDD36DRAFT_423818</name>
</gene>
<keyword evidence="2" id="KW-1185">Reference proteome</keyword>
<accession>A0AAN6DKG3</accession>
<dbReference type="Proteomes" id="UP001203852">
    <property type="component" value="Unassembled WGS sequence"/>
</dbReference>
<reference evidence="1" key="1">
    <citation type="journal article" date="2022" name="bioRxiv">
        <title>Deciphering the potential niche of two novel black yeast fungi from a biological soil crust based on their genomes, phenotypes, and melanin regulation.</title>
        <authorList>
            <consortium name="DOE Joint Genome Institute"/>
            <person name="Carr E.C."/>
            <person name="Barton Q."/>
            <person name="Grambo S."/>
            <person name="Sullivan M."/>
            <person name="Renfro C.M."/>
            <person name="Kuo A."/>
            <person name="Pangilinan J."/>
            <person name="Lipzen A."/>
            <person name="Keymanesh K."/>
            <person name="Savage E."/>
            <person name="Barry K."/>
            <person name="Grigoriev I.V."/>
            <person name="Riekhof W.R."/>
            <person name="Harris S.S."/>
        </authorList>
    </citation>
    <scope>NUCLEOTIDE SEQUENCE</scope>
    <source>
        <strain evidence="1">JF 03-4F</strain>
    </source>
</reference>
<evidence type="ECO:0000313" key="2">
    <source>
        <dbReference type="Proteomes" id="UP001203852"/>
    </source>
</evidence>
<dbReference type="EMBL" id="MU404365">
    <property type="protein sequence ID" value="KAI1607931.1"/>
    <property type="molecule type" value="Genomic_DNA"/>
</dbReference>
<sequence length="224" mass="25867">MTDRSSTYRTQGHEGNDADLAAAWQEWLTHPNPFSTRQQSPLNNTSSQLVFLKHEDSFTPSQDPLGDSQNPLKTILKHRHILKTRRQLRAVQTPHEQPSTQIQRVNTPHTPHDHYYYSTKMCFKYLCKDCKLEKYDYCKEYVESGRTWCTVTVENPWGAKKKKCETCVLMREVTHRLKVLVLREPYLLTEGMGGAPEKPAWEMEEEKAKEGAVVGVVEVESDSD</sequence>
<organism evidence="1 2">
    <name type="scientific">Exophiala viscosa</name>
    <dbReference type="NCBI Taxonomy" id="2486360"/>
    <lineage>
        <taxon>Eukaryota</taxon>
        <taxon>Fungi</taxon>
        <taxon>Dikarya</taxon>
        <taxon>Ascomycota</taxon>
        <taxon>Pezizomycotina</taxon>
        <taxon>Eurotiomycetes</taxon>
        <taxon>Chaetothyriomycetidae</taxon>
        <taxon>Chaetothyriales</taxon>
        <taxon>Herpotrichiellaceae</taxon>
        <taxon>Exophiala</taxon>
    </lineage>
</organism>
<name>A0AAN6DKG3_9EURO</name>
<proteinExistence type="predicted"/>
<comment type="caution">
    <text evidence="1">The sequence shown here is derived from an EMBL/GenBank/DDBJ whole genome shotgun (WGS) entry which is preliminary data.</text>
</comment>
<dbReference type="AlphaFoldDB" id="A0AAN6DKG3"/>